<dbReference type="eggNOG" id="KOG0759">
    <property type="taxonomic scope" value="Eukaryota"/>
</dbReference>
<keyword evidence="11" id="KW-1185">Reference proteome</keyword>
<organism evidence="10 11">
    <name type="scientific">Fomitopsis schrenkii</name>
    <name type="common">Brown rot fungus</name>
    <dbReference type="NCBI Taxonomy" id="2126942"/>
    <lineage>
        <taxon>Eukaryota</taxon>
        <taxon>Fungi</taxon>
        <taxon>Dikarya</taxon>
        <taxon>Basidiomycota</taxon>
        <taxon>Agaricomycotina</taxon>
        <taxon>Agaricomycetes</taxon>
        <taxon>Polyporales</taxon>
        <taxon>Fomitopsis</taxon>
    </lineage>
</organism>
<evidence type="ECO:0000256" key="1">
    <source>
        <dbReference type="ARBA" id="ARBA00004141"/>
    </source>
</evidence>
<feature type="repeat" description="Solcar" evidence="8">
    <location>
        <begin position="218"/>
        <end position="303"/>
    </location>
</feature>
<evidence type="ECO:0000313" key="10">
    <source>
        <dbReference type="EMBL" id="EPT04449.1"/>
    </source>
</evidence>
<sequence>MANNSTPTQGASSQYALKFVFAAVSNMAASAATNPLDIVKVRQQLRTQLPGARSNAFWTVGVEMARTEGVLSLMKGFSASMLRELAYSGMRLGSYEYFKDVLYARSRGALSREGVGLKVAAATIASALGSAAANPTDLVKVRMQAHYPAGSPYKNMRHAFASIWREGASGTGTAAGGVRALYRGVYPTTTRGIVLSVSQICSYDQAKQVLKRRGLMQEGVGLHFAASMFAGLVCSITSNPVDVVKVRLMNDSGHMYRGVPDCVRTIITREGPLAFYKGFGMCWARLGLHTVLTFIVFEQLRLWFGVEAL</sequence>
<dbReference type="STRING" id="743788.S8EM84"/>
<evidence type="ECO:0008006" key="12">
    <source>
        <dbReference type="Google" id="ProtNLM"/>
    </source>
</evidence>
<dbReference type="InParanoid" id="S8EM84"/>
<keyword evidence="7 8" id="KW-0472">Membrane</keyword>
<evidence type="ECO:0000256" key="6">
    <source>
        <dbReference type="ARBA" id="ARBA00022989"/>
    </source>
</evidence>
<evidence type="ECO:0000256" key="9">
    <source>
        <dbReference type="RuleBase" id="RU000488"/>
    </source>
</evidence>
<dbReference type="GO" id="GO:0016020">
    <property type="term" value="C:membrane"/>
    <property type="evidence" value="ECO:0007669"/>
    <property type="project" value="UniProtKB-SubCell"/>
</dbReference>
<evidence type="ECO:0000256" key="5">
    <source>
        <dbReference type="ARBA" id="ARBA00022737"/>
    </source>
</evidence>
<proteinExistence type="inferred from homology"/>
<dbReference type="SUPFAM" id="SSF103506">
    <property type="entry name" value="Mitochondrial carrier"/>
    <property type="match status" value="1"/>
</dbReference>
<feature type="repeat" description="Solcar" evidence="8">
    <location>
        <begin position="13"/>
        <end position="101"/>
    </location>
</feature>
<accession>S8EM84</accession>
<dbReference type="Proteomes" id="UP000015241">
    <property type="component" value="Unassembled WGS sequence"/>
</dbReference>
<feature type="repeat" description="Solcar" evidence="8">
    <location>
        <begin position="113"/>
        <end position="209"/>
    </location>
</feature>
<dbReference type="OrthoDB" id="756301at2759"/>
<dbReference type="AlphaFoldDB" id="S8EM84"/>
<evidence type="ECO:0000256" key="7">
    <source>
        <dbReference type="ARBA" id="ARBA00023136"/>
    </source>
</evidence>
<dbReference type="EMBL" id="KE504126">
    <property type="protein sequence ID" value="EPT04449.1"/>
    <property type="molecule type" value="Genomic_DNA"/>
</dbReference>
<dbReference type="PROSITE" id="PS50920">
    <property type="entry name" value="SOLCAR"/>
    <property type="match status" value="3"/>
</dbReference>
<reference evidence="10 11" key="1">
    <citation type="journal article" date="2012" name="Science">
        <title>The Paleozoic origin of enzymatic lignin decomposition reconstructed from 31 fungal genomes.</title>
        <authorList>
            <person name="Floudas D."/>
            <person name="Binder M."/>
            <person name="Riley R."/>
            <person name="Barry K."/>
            <person name="Blanchette R.A."/>
            <person name="Henrissat B."/>
            <person name="Martinez A.T."/>
            <person name="Otillar R."/>
            <person name="Spatafora J.W."/>
            <person name="Yadav J.S."/>
            <person name="Aerts A."/>
            <person name="Benoit I."/>
            <person name="Boyd A."/>
            <person name="Carlson A."/>
            <person name="Copeland A."/>
            <person name="Coutinho P.M."/>
            <person name="de Vries R.P."/>
            <person name="Ferreira P."/>
            <person name="Findley K."/>
            <person name="Foster B."/>
            <person name="Gaskell J."/>
            <person name="Glotzer D."/>
            <person name="Gorecki P."/>
            <person name="Heitman J."/>
            <person name="Hesse C."/>
            <person name="Hori C."/>
            <person name="Igarashi K."/>
            <person name="Jurgens J.A."/>
            <person name="Kallen N."/>
            <person name="Kersten P."/>
            <person name="Kohler A."/>
            <person name="Kuees U."/>
            <person name="Kumar T.K.A."/>
            <person name="Kuo A."/>
            <person name="LaButti K."/>
            <person name="Larrondo L.F."/>
            <person name="Lindquist E."/>
            <person name="Ling A."/>
            <person name="Lombard V."/>
            <person name="Lucas S."/>
            <person name="Lundell T."/>
            <person name="Martin R."/>
            <person name="McLaughlin D.J."/>
            <person name="Morgenstern I."/>
            <person name="Morin E."/>
            <person name="Murat C."/>
            <person name="Nagy L.G."/>
            <person name="Nolan M."/>
            <person name="Ohm R.A."/>
            <person name="Patyshakuliyeva A."/>
            <person name="Rokas A."/>
            <person name="Ruiz-Duenas F.J."/>
            <person name="Sabat G."/>
            <person name="Salamov A."/>
            <person name="Samejima M."/>
            <person name="Schmutz J."/>
            <person name="Slot J.C."/>
            <person name="St John F."/>
            <person name="Stenlid J."/>
            <person name="Sun H."/>
            <person name="Sun S."/>
            <person name="Syed K."/>
            <person name="Tsang A."/>
            <person name="Wiebenga A."/>
            <person name="Young D."/>
            <person name="Pisabarro A."/>
            <person name="Eastwood D.C."/>
            <person name="Martin F."/>
            <person name="Cullen D."/>
            <person name="Grigoriev I.V."/>
            <person name="Hibbett D.S."/>
        </authorList>
    </citation>
    <scope>NUCLEOTIDE SEQUENCE</scope>
    <source>
        <strain evidence="11">FP-58527</strain>
    </source>
</reference>
<gene>
    <name evidence="10" type="ORF">FOMPIDRAFT_1034659</name>
</gene>
<keyword evidence="4 8" id="KW-0812">Transmembrane</keyword>
<comment type="subcellular location">
    <subcellularLocation>
        <location evidence="1">Membrane</location>
        <topology evidence="1">Multi-pass membrane protein</topology>
    </subcellularLocation>
</comment>
<keyword evidence="5" id="KW-0677">Repeat</keyword>
<dbReference type="HOGENOM" id="CLU_015166_14_1_1"/>
<evidence type="ECO:0000256" key="8">
    <source>
        <dbReference type="PROSITE-ProRule" id="PRU00282"/>
    </source>
</evidence>
<dbReference type="Gene3D" id="1.50.40.10">
    <property type="entry name" value="Mitochondrial carrier domain"/>
    <property type="match status" value="1"/>
</dbReference>
<dbReference type="Pfam" id="PF00153">
    <property type="entry name" value="Mito_carr"/>
    <property type="match status" value="3"/>
</dbReference>
<evidence type="ECO:0000256" key="4">
    <source>
        <dbReference type="ARBA" id="ARBA00022692"/>
    </source>
</evidence>
<keyword evidence="3 9" id="KW-0813">Transport</keyword>
<evidence type="ECO:0000256" key="2">
    <source>
        <dbReference type="ARBA" id="ARBA00006375"/>
    </source>
</evidence>
<protein>
    <recommendedName>
        <fullName evidence="12">Mitochondrial carrier</fullName>
    </recommendedName>
</protein>
<dbReference type="PANTHER" id="PTHR45618">
    <property type="entry name" value="MITOCHONDRIAL DICARBOXYLATE CARRIER-RELATED"/>
    <property type="match status" value="1"/>
</dbReference>
<evidence type="ECO:0000256" key="3">
    <source>
        <dbReference type="ARBA" id="ARBA00022448"/>
    </source>
</evidence>
<keyword evidence="6" id="KW-1133">Transmembrane helix</keyword>
<dbReference type="InterPro" id="IPR050391">
    <property type="entry name" value="Mito_Metabolite_Transporter"/>
</dbReference>
<dbReference type="InterPro" id="IPR018108">
    <property type="entry name" value="MCP_transmembrane"/>
</dbReference>
<comment type="similarity">
    <text evidence="2 9">Belongs to the mitochondrial carrier (TC 2.A.29) family.</text>
</comment>
<name>S8EM84_FOMSC</name>
<dbReference type="InterPro" id="IPR023395">
    <property type="entry name" value="MCP_dom_sf"/>
</dbReference>
<evidence type="ECO:0000313" key="11">
    <source>
        <dbReference type="Proteomes" id="UP000015241"/>
    </source>
</evidence>